<evidence type="ECO:0000256" key="3">
    <source>
        <dbReference type="ARBA" id="ARBA00022640"/>
    </source>
</evidence>
<keyword evidence="4" id="KW-0001">2Fe-2S</keyword>
<dbReference type="Gene3D" id="3.90.380.10">
    <property type="entry name" value="Naphthalene 1,2-dioxygenase Alpha Subunit, Chain A, domain 1"/>
    <property type="match status" value="1"/>
</dbReference>
<accession>A0AAV2DQI7</accession>
<keyword evidence="2" id="KW-0150">Chloroplast</keyword>
<evidence type="ECO:0000256" key="5">
    <source>
        <dbReference type="ARBA" id="ARBA00022723"/>
    </source>
</evidence>
<feature type="domain" description="Rieske" evidence="10">
    <location>
        <begin position="91"/>
        <end position="201"/>
    </location>
</feature>
<keyword evidence="9" id="KW-0812">Transmembrane</keyword>
<dbReference type="SUPFAM" id="SSF55961">
    <property type="entry name" value="Bet v1-like"/>
    <property type="match status" value="1"/>
</dbReference>
<dbReference type="Pfam" id="PF00355">
    <property type="entry name" value="Rieske"/>
    <property type="match status" value="1"/>
</dbReference>
<dbReference type="AlphaFoldDB" id="A0AAV2DQI7"/>
<dbReference type="GO" id="GO:0010277">
    <property type="term" value="F:chlorophyllide a oxygenase activity"/>
    <property type="evidence" value="ECO:0007669"/>
    <property type="project" value="InterPro"/>
</dbReference>
<dbReference type="GO" id="GO:0009507">
    <property type="term" value="C:chloroplast"/>
    <property type="evidence" value="ECO:0007669"/>
    <property type="project" value="UniProtKB-SubCell"/>
</dbReference>
<proteinExistence type="predicted"/>
<dbReference type="Gene3D" id="2.102.10.10">
    <property type="entry name" value="Rieske [2Fe-2S] iron-sulphur domain"/>
    <property type="match status" value="1"/>
</dbReference>
<dbReference type="InterPro" id="IPR013626">
    <property type="entry name" value="PaO"/>
</dbReference>
<dbReference type="EMBL" id="OZ034816">
    <property type="protein sequence ID" value="CAL1375782.1"/>
    <property type="molecule type" value="Genomic_DNA"/>
</dbReference>
<evidence type="ECO:0000256" key="6">
    <source>
        <dbReference type="ARBA" id="ARBA00022946"/>
    </source>
</evidence>
<dbReference type="InterPro" id="IPR050584">
    <property type="entry name" value="Cholesterol_7-desaturase"/>
</dbReference>
<protein>
    <recommendedName>
        <fullName evidence="10">Rieske domain-containing protein</fullName>
    </recommendedName>
</protein>
<evidence type="ECO:0000259" key="10">
    <source>
        <dbReference type="PROSITE" id="PS51296"/>
    </source>
</evidence>
<dbReference type="GO" id="GO:0046872">
    <property type="term" value="F:metal ion binding"/>
    <property type="evidence" value="ECO:0007669"/>
    <property type="project" value="UniProtKB-KW"/>
</dbReference>
<sequence>MEALGFTASFTPSLPNSINSSRLSHFRFCSQPISPLHPIHGDASKRSKLVFTTLSSASSSSTASTTTDPILDSPVNETEGEGEKFDWFAQWYPVMPVCDLDKRIPHGKTVMGLNVVAWWDRNQNDWKVFDDTCPHRLAPLSEGRIDQSGRLQCVYHGWCFDGSGDCKLIPQAPIEGPPVHTNKRACVAAYPSTVQHGILWFWASSDPKYRDILSVKKPPYIPELDDPSYTKPMACREFPFGYEILTENLVDPSHVPYAHYNLLPNPTPKDKRVDREGGTPVNMRIRNFDINGFDTARFGGASQFIAPCVYYSSVSVSALRELAKKEGDGSASAPSKVKDSSSQAPEKKVLLVFFCIPVGPGKSRLIFTFPRNFAVWADKLVPRWILHVRQNLVLDSDLYLLHLEERKILEAGLSNWSKACFMPTTADSQVVAFRRWLRNYSGGHVNWGTKFSGVLPPTPPKEQLMDRYWSHVVNCTSCNRAYQVLQAVEIALQIIAVGSIAIAAAMKQSVTVRSALAVAAVLCFAASKWLAHFIYKTFHFHDYKHALV</sequence>
<organism evidence="11 12">
    <name type="scientific">Linum trigynum</name>
    <dbReference type="NCBI Taxonomy" id="586398"/>
    <lineage>
        <taxon>Eukaryota</taxon>
        <taxon>Viridiplantae</taxon>
        <taxon>Streptophyta</taxon>
        <taxon>Embryophyta</taxon>
        <taxon>Tracheophyta</taxon>
        <taxon>Spermatophyta</taxon>
        <taxon>Magnoliopsida</taxon>
        <taxon>eudicotyledons</taxon>
        <taxon>Gunneridae</taxon>
        <taxon>Pentapetalae</taxon>
        <taxon>rosids</taxon>
        <taxon>fabids</taxon>
        <taxon>Malpighiales</taxon>
        <taxon>Linaceae</taxon>
        <taxon>Linum</taxon>
    </lineage>
</organism>
<evidence type="ECO:0000313" key="12">
    <source>
        <dbReference type="Proteomes" id="UP001497516"/>
    </source>
</evidence>
<dbReference type="SUPFAM" id="SSF50022">
    <property type="entry name" value="ISP domain"/>
    <property type="match status" value="1"/>
</dbReference>
<evidence type="ECO:0000256" key="1">
    <source>
        <dbReference type="ARBA" id="ARBA00004229"/>
    </source>
</evidence>
<feature type="transmembrane region" description="Helical" evidence="9">
    <location>
        <begin position="484"/>
        <end position="504"/>
    </location>
</feature>
<evidence type="ECO:0000256" key="2">
    <source>
        <dbReference type="ARBA" id="ARBA00022528"/>
    </source>
</evidence>
<keyword evidence="12" id="KW-1185">Reference proteome</keyword>
<reference evidence="11 12" key="1">
    <citation type="submission" date="2024-04" db="EMBL/GenBank/DDBJ databases">
        <authorList>
            <person name="Fracassetti M."/>
        </authorList>
    </citation>
    <scope>NUCLEOTIDE SEQUENCE [LARGE SCALE GENOMIC DNA]</scope>
</reference>
<evidence type="ECO:0000256" key="8">
    <source>
        <dbReference type="ARBA" id="ARBA00023014"/>
    </source>
</evidence>
<comment type="subcellular location">
    <subcellularLocation>
        <location evidence="1">Plastid</location>
        <location evidence="1">Chloroplast</location>
    </subcellularLocation>
</comment>
<dbReference type="Pfam" id="PF08417">
    <property type="entry name" value="PaO"/>
    <property type="match status" value="1"/>
</dbReference>
<feature type="transmembrane region" description="Helical" evidence="9">
    <location>
        <begin position="516"/>
        <end position="535"/>
    </location>
</feature>
<evidence type="ECO:0000256" key="4">
    <source>
        <dbReference type="ARBA" id="ARBA00022714"/>
    </source>
</evidence>
<keyword evidence="9" id="KW-1133">Transmembrane helix</keyword>
<gene>
    <name evidence="11" type="ORF">LTRI10_LOCUS17558</name>
</gene>
<dbReference type="InterPro" id="IPR017941">
    <property type="entry name" value="Rieske_2Fe-2S"/>
</dbReference>
<keyword evidence="8" id="KW-0411">Iron-sulfur</keyword>
<dbReference type="GO" id="GO:0051537">
    <property type="term" value="F:2 iron, 2 sulfur cluster binding"/>
    <property type="evidence" value="ECO:0007669"/>
    <property type="project" value="UniProtKB-KW"/>
</dbReference>
<dbReference type="CDD" id="cd03480">
    <property type="entry name" value="Rieske_RO_Alpha_PaO"/>
    <property type="match status" value="1"/>
</dbReference>
<evidence type="ECO:0000313" key="11">
    <source>
        <dbReference type="EMBL" id="CAL1375782.1"/>
    </source>
</evidence>
<name>A0AAV2DQI7_9ROSI</name>
<dbReference type="PROSITE" id="PS51296">
    <property type="entry name" value="RIESKE"/>
    <property type="match status" value="1"/>
</dbReference>
<keyword evidence="6" id="KW-0809">Transit peptide</keyword>
<keyword evidence="7" id="KW-0408">Iron</keyword>
<keyword evidence="9" id="KW-0472">Membrane</keyword>
<evidence type="ECO:0000256" key="7">
    <source>
        <dbReference type="ARBA" id="ARBA00023004"/>
    </source>
</evidence>
<evidence type="ECO:0000256" key="9">
    <source>
        <dbReference type="SAM" id="Phobius"/>
    </source>
</evidence>
<keyword evidence="5" id="KW-0479">Metal-binding</keyword>
<dbReference type="PANTHER" id="PTHR21266">
    <property type="entry name" value="IRON-SULFUR DOMAIN CONTAINING PROTEIN"/>
    <property type="match status" value="1"/>
</dbReference>
<dbReference type="Proteomes" id="UP001497516">
    <property type="component" value="Chromosome 3"/>
</dbReference>
<dbReference type="PANTHER" id="PTHR21266:SF53">
    <property type="entry name" value="RIESKE DOMAIN-CONTAINING PROTEIN"/>
    <property type="match status" value="1"/>
</dbReference>
<dbReference type="InterPro" id="IPR036922">
    <property type="entry name" value="Rieske_2Fe-2S_sf"/>
</dbReference>
<keyword evidence="3" id="KW-0934">Plastid</keyword>